<feature type="region of interest" description="Disordered" evidence="2">
    <location>
        <begin position="272"/>
        <end position="314"/>
    </location>
</feature>
<feature type="compositionally biased region" description="Basic residues" evidence="2">
    <location>
        <begin position="370"/>
        <end position="387"/>
    </location>
</feature>
<name>A0A8D9F0M7_9HEMI</name>
<sequence length="396" mass="45464">MTLNLCFQVFLSDDAPAYYTAWCDVMGPATHQLICSWHIHKKLTGNLTKITGGNVRAIVKQEITSLLNEDQEEEFEKHLENFIKKTAKNPATKSYSDYFCKMYARRTHVWALCYRKRLGIHTNVHLEDLHKQLKCTYLDGKNVRRLDRAIDGVLKIIRDSFLKRSFQVTFNTESSRMAQIQRNHEKGLEVPEDMICILETGKSWEVVSSRDTDTTYIVRPSEDNMVCPNNECPLQCPECNICVHTFQCTCSDYLIQVNICKHIHACMQFERETSPRTPSPSSNDSELLLSPRTASPSSDVDPLLELPPHTSQDVQKLNNKAKLIADMEKALEQLKLTDFGDEEDLSEGCQHVENLMKFLLSKKSFQEKRPTKKHVLKKSMANKRKKSANVSCSTKR</sequence>
<dbReference type="GO" id="GO:0008270">
    <property type="term" value="F:zinc ion binding"/>
    <property type="evidence" value="ECO:0007669"/>
    <property type="project" value="UniProtKB-KW"/>
</dbReference>
<evidence type="ECO:0000256" key="1">
    <source>
        <dbReference type="PROSITE-ProRule" id="PRU00325"/>
    </source>
</evidence>
<keyword evidence="1" id="KW-0863">Zinc-finger</keyword>
<proteinExistence type="predicted"/>
<reference evidence="4" key="1">
    <citation type="submission" date="2021-05" db="EMBL/GenBank/DDBJ databases">
        <authorList>
            <person name="Alioto T."/>
            <person name="Alioto T."/>
            <person name="Gomez Garrido J."/>
        </authorList>
    </citation>
    <scope>NUCLEOTIDE SEQUENCE</scope>
</reference>
<feature type="region of interest" description="Disordered" evidence="2">
    <location>
        <begin position="369"/>
        <end position="396"/>
    </location>
</feature>
<dbReference type="EMBL" id="HBUF01590895">
    <property type="protein sequence ID" value="CAG6773353.1"/>
    <property type="molecule type" value="Transcribed_RNA"/>
</dbReference>
<dbReference type="AlphaFoldDB" id="A0A8D9F0M7"/>
<feature type="domain" description="SWIM-type" evidence="3">
    <location>
        <begin position="239"/>
        <end position="271"/>
    </location>
</feature>
<evidence type="ECO:0000256" key="2">
    <source>
        <dbReference type="SAM" id="MobiDB-lite"/>
    </source>
</evidence>
<evidence type="ECO:0000313" key="4">
    <source>
        <dbReference type="EMBL" id="CAG6773353.1"/>
    </source>
</evidence>
<protein>
    <recommendedName>
        <fullName evidence="3">SWIM-type domain-containing protein</fullName>
    </recommendedName>
</protein>
<accession>A0A8D9F0M7</accession>
<dbReference type="EMBL" id="HBUF01590894">
    <property type="protein sequence ID" value="CAG6773352.1"/>
    <property type="molecule type" value="Transcribed_RNA"/>
</dbReference>
<keyword evidence="1" id="KW-0862">Zinc</keyword>
<evidence type="ECO:0000259" key="3">
    <source>
        <dbReference type="PROSITE" id="PS50966"/>
    </source>
</evidence>
<keyword evidence="1" id="KW-0479">Metal-binding</keyword>
<dbReference type="InterPro" id="IPR007527">
    <property type="entry name" value="Znf_SWIM"/>
</dbReference>
<dbReference type="EMBL" id="HBUF01102521">
    <property type="protein sequence ID" value="CAG6638412.1"/>
    <property type="molecule type" value="Transcribed_RNA"/>
</dbReference>
<dbReference type="PROSITE" id="PS50966">
    <property type="entry name" value="ZF_SWIM"/>
    <property type="match status" value="1"/>
</dbReference>
<organism evidence="4">
    <name type="scientific">Cacopsylla melanoneura</name>
    <dbReference type="NCBI Taxonomy" id="428564"/>
    <lineage>
        <taxon>Eukaryota</taxon>
        <taxon>Metazoa</taxon>
        <taxon>Ecdysozoa</taxon>
        <taxon>Arthropoda</taxon>
        <taxon>Hexapoda</taxon>
        <taxon>Insecta</taxon>
        <taxon>Pterygota</taxon>
        <taxon>Neoptera</taxon>
        <taxon>Paraneoptera</taxon>
        <taxon>Hemiptera</taxon>
        <taxon>Sternorrhyncha</taxon>
        <taxon>Psylloidea</taxon>
        <taxon>Psyllidae</taxon>
        <taxon>Psyllinae</taxon>
        <taxon>Cacopsylla</taxon>
    </lineage>
</organism>